<feature type="transmembrane region" description="Helical" evidence="5">
    <location>
        <begin position="429"/>
        <end position="454"/>
    </location>
</feature>
<evidence type="ECO:0000259" key="6">
    <source>
        <dbReference type="PROSITE" id="PS50850"/>
    </source>
</evidence>
<evidence type="ECO:0000313" key="7">
    <source>
        <dbReference type="EMBL" id="MBD5780927.1"/>
    </source>
</evidence>
<name>A0A927IG86_9BACT</name>
<feature type="transmembrane region" description="Helical" evidence="5">
    <location>
        <begin position="57"/>
        <end position="75"/>
    </location>
</feature>
<comment type="caution">
    <text evidence="7">The sequence shown here is derived from an EMBL/GenBank/DDBJ whole genome shotgun (WGS) entry which is preliminary data.</text>
</comment>
<dbReference type="Proteomes" id="UP000622317">
    <property type="component" value="Unassembled WGS sequence"/>
</dbReference>
<dbReference type="PANTHER" id="PTHR11662:SF285">
    <property type="entry name" value="HEXURONATE TRANSPORTER"/>
    <property type="match status" value="1"/>
</dbReference>
<feature type="transmembrane region" description="Helical" evidence="5">
    <location>
        <begin position="400"/>
        <end position="423"/>
    </location>
</feature>
<feature type="transmembrane region" description="Helical" evidence="5">
    <location>
        <begin position="268"/>
        <end position="289"/>
    </location>
</feature>
<evidence type="ECO:0000256" key="3">
    <source>
        <dbReference type="ARBA" id="ARBA00022989"/>
    </source>
</evidence>
<dbReference type="Pfam" id="PF07690">
    <property type="entry name" value="MFS_1"/>
    <property type="match status" value="1"/>
</dbReference>
<dbReference type="RefSeq" id="WP_191618033.1">
    <property type="nucleotide sequence ID" value="NZ_JACYFG010000038.1"/>
</dbReference>
<evidence type="ECO:0000256" key="2">
    <source>
        <dbReference type="ARBA" id="ARBA00022692"/>
    </source>
</evidence>
<dbReference type="AlphaFoldDB" id="A0A927IG86"/>
<evidence type="ECO:0000313" key="8">
    <source>
        <dbReference type="Proteomes" id="UP000622317"/>
    </source>
</evidence>
<feature type="transmembrane region" description="Helical" evidence="5">
    <location>
        <begin position="124"/>
        <end position="144"/>
    </location>
</feature>
<keyword evidence="8" id="KW-1185">Reference proteome</keyword>
<keyword evidence="3 5" id="KW-1133">Transmembrane helix</keyword>
<dbReference type="Gene3D" id="1.20.1250.20">
    <property type="entry name" value="MFS general substrate transporter like domains"/>
    <property type="match status" value="2"/>
</dbReference>
<dbReference type="SUPFAM" id="SSF103473">
    <property type="entry name" value="MFS general substrate transporter"/>
    <property type="match status" value="1"/>
</dbReference>
<feature type="domain" description="Major facilitator superfamily (MFS) profile" evidence="6">
    <location>
        <begin position="21"/>
        <end position="455"/>
    </location>
</feature>
<dbReference type="InterPro" id="IPR011701">
    <property type="entry name" value="MFS"/>
</dbReference>
<organism evidence="7 8">
    <name type="scientific">Pelagicoccus enzymogenes</name>
    <dbReference type="NCBI Taxonomy" id="2773457"/>
    <lineage>
        <taxon>Bacteria</taxon>
        <taxon>Pseudomonadati</taxon>
        <taxon>Verrucomicrobiota</taxon>
        <taxon>Opitutia</taxon>
        <taxon>Puniceicoccales</taxon>
        <taxon>Pelagicoccaceae</taxon>
        <taxon>Pelagicoccus</taxon>
    </lineage>
</organism>
<proteinExistence type="predicted"/>
<evidence type="ECO:0000256" key="1">
    <source>
        <dbReference type="ARBA" id="ARBA00004141"/>
    </source>
</evidence>
<dbReference type="EMBL" id="JACYFG010000038">
    <property type="protein sequence ID" value="MBD5780927.1"/>
    <property type="molecule type" value="Genomic_DNA"/>
</dbReference>
<evidence type="ECO:0000256" key="4">
    <source>
        <dbReference type="ARBA" id="ARBA00023136"/>
    </source>
</evidence>
<feature type="transmembrane region" description="Helical" evidence="5">
    <location>
        <begin position="343"/>
        <end position="360"/>
    </location>
</feature>
<accession>A0A927IG86</accession>
<dbReference type="CDD" id="cd17319">
    <property type="entry name" value="MFS_ExuT_GudP_like"/>
    <property type="match status" value="1"/>
</dbReference>
<dbReference type="GO" id="GO:0015134">
    <property type="term" value="F:hexuronate transmembrane transporter activity"/>
    <property type="evidence" value="ECO:0007669"/>
    <property type="project" value="TreeGrafter"/>
</dbReference>
<feature type="transmembrane region" description="Helical" evidence="5">
    <location>
        <begin position="206"/>
        <end position="226"/>
    </location>
</feature>
<keyword evidence="4 5" id="KW-0472">Membrane</keyword>
<keyword evidence="2 5" id="KW-0812">Transmembrane</keyword>
<feature type="transmembrane region" description="Helical" evidence="5">
    <location>
        <begin position="366"/>
        <end position="388"/>
    </location>
</feature>
<evidence type="ECO:0000256" key="5">
    <source>
        <dbReference type="SAM" id="Phobius"/>
    </source>
</evidence>
<protein>
    <submittedName>
        <fullName evidence="7">MFS transporter</fullName>
    </submittedName>
</protein>
<gene>
    <name evidence="7" type="ORF">IEN85_15615</name>
</gene>
<feature type="transmembrane region" description="Helical" evidence="5">
    <location>
        <begin position="309"/>
        <end position="331"/>
    </location>
</feature>
<dbReference type="InterPro" id="IPR036259">
    <property type="entry name" value="MFS_trans_sf"/>
</dbReference>
<dbReference type="GO" id="GO:0016020">
    <property type="term" value="C:membrane"/>
    <property type="evidence" value="ECO:0007669"/>
    <property type="project" value="UniProtKB-SubCell"/>
</dbReference>
<dbReference type="InterPro" id="IPR050382">
    <property type="entry name" value="MFS_Na/Anion_cotransporter"/>
</dbReference>
<feature type="transmembrane region" description="Helical" evidence="5">
    <location>
        <begin position="17"/>
        <end position="34"/>
    </location>
</feature>
<feature type="transmembrane region" description="Helical" evidence="5">
    <location>
        <begin position="87"/>
        <end position="104"/>
    </location>
</feature>
<sequence length="462" mass="49991">MPETNTPKTLNKPDGNLRWVICSLLFFSVAINYLDRLTISVLKTPLSEQFGWSNSDYGYITGAFSFAYAFGYLFGGRLSDRWGVKKALPYFVGAWSLFAGLHGLCAFLDLDETITAIAPEIRTAFPYLVISFVTVPMTAAGFIYGRIALGLCQGGNFPAAIKTVAEWFPVRERATATGWFNAGSNVGAVACPFIVSYLYAAVGFQLTFYITGAVGLVWVIAWKALYRPPEEHPKLSPSELAYIRDGQPESEEKPPQVPWISLLGYRAAWAYLIASILAGPAWGFYQFFVPDFLQQVFSLDQGDTAKATASFFLVATAGGVLGGWFAGKLLAKGWSLNKARKTALLVCALCVVPIYFAPFVPSVWMAIAIVGIAGSAHQGWSANLFSVVGDTMPREAISSVVGMGGFAAYMTGGFVNIITGAILDKTGSYISVFAYFSGMYILSLIAIQILVPVIGRKSKATN</sequence>
<dbReference type="PANTHER" id="PTHR11662">
    <property type="entry name" value="SOLUTE CARRIER FAMILY 17"/>
    <property type="match status" value="1"/>
</dbReference>
<dbReference type="InterPro" id="IPR020846">
    <property type="entry name" value="MFS_dom"/>
</dbReference>
<dbReference type="PROSITE" id="PS50850">
    <property type="entry name" value="MFS"/>
    <property type="match status" value="1"/>
</dbReference>
<feature type="transmembrane region" description="Helical" evidence="5">
    <location>
        <begin position="179"/>
        <end position="200"/>
    </location>
</feature>
<reference evidence="7" key="1">
    <citation type="submission" date="2020-09" db="EMBL/GenBank/DDBJ databases">
        <title>Pelagicoccus enzymogenes sp. nov. with an EPS production, isolated from marine sediment.</title>
        <authorList>
            <person name="Feng X."/>
        </authorList>
    </citation>
    <scope>NUCLEOTIDE SEQUENCE</scope>
    <source>
        <strain evidence="7">NFK12</strain>
    </source>
</reference>
<comment type="subcellular location">
    <subcellularLocation>
        <location evidence="1">Membrane</location>
        <topology evidence="1">Multi-pass membrane protein</topology>
    </subcellularLocation>
</comment>